<organism evidence="1 2">
    <name type="scientific">Clostridium chromiireducens</name>
    <dbReference type="NCBI Taxonomy" id="225345"/>
    <lineage>
        <taxon>Bacteria</taxon>
        <taxon>Bacillati</taxon>
        <taxon>Bacillota</taxon>
        <taxon>Clostridia</taxon>
        <taxon>Eubacteriales</taxon>
        <taxon>Clostridiaceae</taxon>
        <taxon>Clostridium</taxon>
    </lineage>
</organism>
<evidence type="ECO:0000313" key="1">
    <source>
        <dbReference type="EMBL" id="MVX67403.1"/>
    </source>
</evidence>
<accession>A0A964W5L2</accession>
<name>A0A964W5L2_9CLOT</name>
<dbReference type="EMBL" id="WSRQ01000139">
    <property type="protein sequence ID" value="MVX67403.1"/>
    <property type="molecule type" value="Genomic_DNA"/>
</dbReference>
<comment type="caution">
    <text evidence="1">The sequence shown here is derived from an EMBL/GenBank/DDBJ whole genome shotgun (WGS) entry which is preliminary data.</text>
</comment>
<evidence type="ECO:0008006" key="3">
    <source>
        <dbReference type="Google" id="ProtNLM"/>
    </source>
</evidence>
<sequence>MPRKKHEWYMGAKLHVIARGNHRNNIFRDETDYELYLNYLNDIKSLVNSRLAPPGKTGFSRYKHRAKDMFCALFFSKRVISFPSNPGGPENYQVQV</sequence>
<dbReference type="AlphaFoldDB" id="A0A964W5L2"/>
<dbReference type="RefSeq" id="WP_160361797.1">
    <property type="nucleotide sequence ID" value="NZ_WSRQ01000139.1"/>
</dbReference>
<dbReference type="Proteomes" id="UP000656077">
    <property type="component" value="Unassembled WGS sequence"/>
</dbReference>
<gene>
    <name evidence="1" type="ORF">GKZ28_27725</name>
</gene>
<protein>
    <recommendedName>
        <fullName evidence="3">Transposase</fullName>
    </recommendedName>
</protein>
<evidence type="ECO:0000313" key="2">
    <source>
        <dbReference type="Proteomes" id="UP000656077"/>
    </source>
</evidence>
<proteinExistence type="predicted"/>
<reference evidence="1" key="1">
    <citation type="submission" date="2019-12" db="EMBL/GenBank/DDBJ databases">
        <title>Microbes associate with the intestines of laboratory mice.</title>
        <authorList>
            <person name="Navarre W."/>
            <person name="Wong E."/>
        </authorList>
    </citation>
    <scope>NUCLEOTIDE SEQUENCE</scope>
    <source>
        <strain evidence="1">NM79_F5</strain>
    </source>
</reference>